<feature type="domain" description="VTT" evidence="2">
    <location>
        <begin position="29"/>
        <end position="155"/>
    </location>
</feature>
<keyword evidence="4" id="KW-1185">Reference proteome</keyword>
<organism evidence="3 4">
    <name type="scientific">Priestia veravalensis</name>
    <dbReference type="NCBI Taxonomy" id="1414648"/>
    <lineage>
        <taxon>Bacteria</taxon>
        <taxon>Bacillati</taxon>
        <taxon>Bacillota</taxon>
        <taxon>Bacilli</taxon>
        <taxon>Bacillales</taxon>
        <taxon>Bacillaceae</taxon>
        <taxon>Priestia</taxon>
    </lineage>
</organism>
<name>A0A0V8JRV0_9BACI</name>
<dbReference type="InterPro" id="IPR032816">
    <property type="entry name" value="VTT_dom"/>
</dbReference>
<dbReference type="RefSeq" id="WP_025909565.1">
    <property type="nucleotide sequence ID" value="NZ_KQ758628.1"/>
</dbReference>
<reference evidence="3 4" key="1">
    <citation type="submission" date="2015-11" db="EMBL/GenBank/DDBJ databases">
        <title>Bacillus caseinolyticus sp nov.</title>
        <authorList>
            <person name="Dastager S.G."/>
            <person name="Mawlankar R."/>
        </authorList>
    </citation>
    <scope>NUCLEOTIDE SEQUENCE [LARGE SCALE GENOMIC DNA]</scope>
    <source>
        <strain evidence="3 4">SGD-V-76</strain>
    </source>
</reference>
<gene>
    <name evidence="3" type="ORF">AS180_02035</name>
</gene>
<dbReference type="EMBL" id="LNQP01000005">
    <property type="protein sequence ID" value="KSU89360.1"/>
    <property type="molecule type" value="Genomic_DNA"/>
</dbReference>
<evidence type="ECO:0000259" key="2">
    <source>
        <dbReference type="Pfam" id="PF09335"/>
    </source>
</evidence>
<dbReference type="AlphaFoldDB" id="A0A0V8JRV0"/>
<dbReference type="InterPro" id="IPR051311">
    <property type="entry name" value="DedA_domain"/>
</dbReference>
<comment type="caution">
    <text evidence="3">The sequence shown here is derived from an EMBL/GenBank/DDBJ whole genome shotgun (WGS) entry which is preliminary data.</text>
</comment>
<evidence type="ECO:0000313" key="4">
    <source>
        <dbReference type="Proteomes" id="UP000053681"/>
    </source>
</evidence>
<evidence type="ECO:0000256" key="1">
    <source>
        <dbReference type="ARBA" id="ARBA00010792"/>
    </source>
</evidence>
<comment type="similarity">
    <text evidence="1">Belongs to the DedA family.</text>
</comment>
<sequence length="197" mass="22227">MGAFLTDLLELLTSFGYIGIALGLMVEIIPSEIVLAYGGYMVTKGIITFWGAVIAGIIGGTIAQWFLYWIGAYGGRPFLQKYGKYLFIREKHLDVSEKWFKEYGTGIVFTARFVPVVRHAISIPAGIAKMSFWKFTFLTILAMVPWSILFVYLGIQLKENWINIEEIATSYTIPFIVFAFVGVVLYFVFKKPASSQK</sequence>
<protein>
    <recommendedName>
        <fullName evidence="2">VTT domain-containing protein</fullName>
    </recommendedName>
</protein>
<evidence type="ECO:0000313" key="3">
    <source>
        <dbReference type="EMBL" id="KSU89360.1"/>
    </source>
</evidence>
<dbReference type="GO" id="GO:0005886">
    <property type="term" value="C:plasma membrane"/>
    <property type="evidence" value="ECO:0007669"/>
    <property type="project" value="TreeGrafter"/>
</dbReference>
<dbReference type="Proteomes" id="UP000053681">
    <property type="component" value="Unassembled WGS sequence"/>
</dbReference>
<dbReference type="Pfam" id="PF09335">
    <property type="entry name" value="VTT_dom"/>
    <property type="match status" value="1"/>
</dbReference>
<proteinExistence type="inferred from homology"/>
<dbReference type="GeneID" id="93682268"/>
<accession>A0A0V8JRV0</accession>
<dbReference type="PANTHER" id="PTHR42709:SF8">
    <property type="entry name" value="UNDECAPRENYL PHOSPHATE TRANSPORTER A"/>
    <property type="match status" value="1"/>
</dbReference>
<dbReference type="PANTHER" id="PTHR42709">
    <property type="entry name" value="ALKALINE PHOSPHATASE LIKE PROTEIN"/>
    <property type="match status" value="1"/>
</dbReference>